<evidence type="ECO:0000256" key="2">
    <source>
        <dbReference type="ARBA" id="ARBA00022980"/>
    </source>
</evidence>
<keyword evidence="3 4" id="KW-0687">Ribonucleoprotein</keyword>
<dbReference type="GO" id="GO:0006412">
    <property type="term" value="P:translation"/>
    <property type="evidence" value="ECO:0007669"/>
    <property type="project" value="InterPro"/>
</dbReference>
<evidence type="ECO:0000256" key="1">
    <source>
        <dbReference type="ARBA" id="ARBA00009451"/>
    </source>
</evidence>
<evidence type="ECO:0000256" key="5">
    <source>
        <dbReference type="RuleBase" id="RU004006"/>
    </source>
</evidence>
<name>A0A955RQX4_UNCKA</name>
<dbReference type="GO" id="GO:0019843">
    <property type="term" value="F:rRNA binding"/>
    <property type="evidence" value="ECO:0007669"/>
    <property type="project" value="UniProtKB-KW"/>
</dbReference>
<dbReference type="InterPro" id="IPR047867">
    <property type="entry name" value="Ribosomal_uL22_bac/org-type"/>
</dbReference>
<feature type="region of interest" description="Disordered" evidence="7">
    <location>
        <begin position="102"/>
        <end position="142"/>
    </location>
</feature>
<dbReference type="InterPro" id="IPR001063">
    <property type="entry name" value="Ribosomal_uL22"/>
</dbReference>
<dbReference type="PANTHER" id="PTHR13501:SF8">
    <property type="entry name" value="LARGE RIBOSOMAL SUBUNIT PROTEIN UL22M"/>
    <property type="match status" value="1"/>
</dbReference>
<dbReference type="GO" id="GO:0003735">
    <property type="term" value="F:structural constituent of ribosome"/>
    <property type="evidence" value="ECO:0007669"/>
    <property type="project" value="InterPro"/>
</dbReference>
<evidence type="ECO:0000256" key="4">
    <source>
        <dbReference type="RuleBase" id="RU004005"/>
    </source>
</evidence>
<evidence type="ECO:0000313" key="8">
    <source>
        <dbReference type="EMBL" id="MCA9392111.1"/>
    </source>
</evidence>
<evidence type="ECO:0000256" key="3">
    <source>
        <dbReference type="ARBA" id="ARBA00023274"/>
    </source>
</evidence>
<dbReference type="GO" id="GO:0015934">
    <property type="term" value="C:large ribosomal subunit"/>
    <property type="evidence" value="ECO:0007669"/>
    <property type="project" value="InterPro"/>
</dbReference>
<proteinExistence type="inferred from homology"/>
<feature type="compositionally biased region" description="Basic residues" evidence="7">
    <location>
        <begin position="123"/>
        <end position="142"/>
    </location>
</feature>
<evidence type="ECO:0000256" key="7">
    <source>
        <dbReference type="SAM" id="MobiDB-lite"/>
    </source>
</evidence>
<dbReference type="Gene3D" id="3.90.470.10">
    <property type="entry name" value="Ribosomal protein L22/L17"/>
    <property type="match status" value="1"/>
</dbReference>
<sequence length="142" mass="16027">MRVVANAVKDLPLDKMRERLKVSTKKAAPYILKVVNAAVANAVNNFSLHEDDLVLEQLQIGDGRKVRKPKYRARGRMDVTRTRYSNIRVVLGLKDGVVVKEDKKSEKKEAKVEEKETAQETKKVKKATTKAKPKKATKKGDK</sequence>
<organism evidence="8 9">
    <name type="scientific">candidate division WWE3 bacterium</name>
    <dbReference type="NCBI Taxonomy" id="2053526"/>
    <lineage>
        <taxon>Bacteria</taxon>
        <taxon>Katanobacteria</taxon>
    </lineage>
</organism>
<dbReference type="EMBL" id="JAGQKZ010000020">
    <property type="protein sequence ID" value="MCA9392111.1"/>
    <property type="molecule type" value="Genomic_DNA"/>
</dbReference>
<dbReference type="InterPro" id="IPR018260">
    <property type="entry name" value="Ribosomal_uL22_CS"/>
</dbReference>
<dbReference type="Pfam" id="PF00237">
    <property type="entry name" value="Ribosomal_L22"/>
    <property type="match status" value="1"/>
</dbReference>
<feature type="compositionally biased region" description="Basic and acidic residues" evidence="7">
    <location>
        <begin position="102"/>
        <end position="122"/>
    </location>
</feature>
<dbReference type="PANTHER" id="PTHR13501">
    <property type="entry name" value="CHLOROPLAST 50S RIBOSOMAL PROTEIN L22-RELATED"/>
    <property type="match status" value="1"/>
</dbReference>
<comment type="subunit">
    <text evidence="5">Part of the 50S ribosomal subunit.</text>
</comment>
<reference evidence="8" key="1">
    <citation type="submission" date="2020-04" db="EMBL/GenBank/DDBJ databases">
        <authorList>
            <person name="Zhang T."/>
        </authorList>
    </citation>
    <scope>NUCLEOTIDE SEQUENCE</scope>
    <source>
        <strain evidence="8">HKST-UBA03</strain>
    </source>
</reference>
<dbReference type="PROSITE" id="PS00464">
    <property type="entry name" value="RIBOSOMAL_L22"/>
    <property type="match status" value="1"/>
</dbReference>
<gene>
    <name evidence="8" type="ORF">KC614_02820</name>
</gene>
<keyword evidence="2 4" id="KW-0689">Ribosomal protein</keyword>
<protein>
    <recommendedName>
        <fullName evidence="6">50S ribosomal protein L22</fullName>
    </recommendedName>
</protein>
<dbReference type="AlphaFoldDB" id="A0A955RQX4"/>
<evidence type="ECO:0000256" key="6">
    <source>
        <dbReference type="RuleBase" id="RU004008"/>
    </source>
</evidence>
<accession>A0A955RQX4</accession>
<reference evidence="8" key="2">
    <citation type="journal article" date="2021" name="Microbiome">
        <title>Successional dynamics and alternative stable states in a saline activated sludge microbial community over 9 years.</title>
        <authorList>
            <person name="Wang Y."/>
            <person name="Ye J."/>
            <person name="Ju F."/>
            <person name="Liu L."/>
            <person name="Boyd J.A."/>
            <person name="Deng Y."/>
            <person name="Parks D.H."/>
            <person name="Jiang X."/>
            <person name="Yin X."/>
            <person name="Woodcroft B.J."/>
            <person name="Tyson G.W."/>
            <person name="Hugenholtz P."/>
            <person name="Polz M.F."/>
            <person name="Zhang T."/>
        </authorList>
    </citation>
    <scope>NUCLEOTIDE SEQUENCE</scope>
    <source>
        <strain evidence="8">HKST-UBA03</strain>
    </source>
</reference>
<comment type="caution">
    <text evidence="8">The sequence shown here is derived from an EMBL/GenBank/DDBJ whole genome shotgun (WGS) entry which is preliminary data.</text>
</comment>
<dbReference type="SUPFAM" id="SSF54843">
    <property type="entry name" value="Ribosomal protein L22"/>
    <property type="match status" value="1"/>
</dbReference>
<keyword evidence="5" id="KW-0699">rRNA-binding</keyword>
<keyword evidence="5" id="KW-0694">RNA-binding</keyword>
<comment type="function">
    <text evidence="6">This protein binds specifically to 23S rRNA; its binding is stimulated by other ribosomal proteins, e.g., L4, L17, and L20. It is important during the early stages of 50S assembly. It makes multiple contacts with different domains of the 23S rRNA in the assembled 50S subunit and ribosome.</text>
</comment>
<dbReference type="Proteomes" id="UP000751518">
    <property type="component" value="Unassembled WGS sequence"/>
</dbReference>
<evidence type="ECO:0000313" key="9">
    <source>
        <dbReference type="Proteomes" id="UP000751518"/>
    </source>
</evidence>
<comment type="similarity">
    <text evidence="1 4">Belongs to the universal ribosomal protein uL22 family.</text>
</comment>
<dbReference type="InterPro" id="IPR036394">
    <property type="entry name" value="Ribosomal_uL22_sf"/>
</dbReference>